<feature type="transmembrane region" description="Helical" evidence="8">
    <location>
        <begin position="401"/>
        <end position="420"/>
    </location>
</feature>
<evidence type="ECO:0000256" key="4">
    <source>
        <dbReference type="ARBA" id="ARBA00022692"/>
    </source>
</evidence>
<dbReference type="PANTHER" id="PTHR46154">
    <property type="match status" value="1"/>
</dbReference>
<evidence type="ECO:0000313" key="9">
    <source>
        <dbReference type="EMBL" id="CUS24587.1"/>
    </source>
</evidence>
<evidence type="ECO:0000256" key="1">
    <source>
        <dbReference type="ARBA" id="ARBA00004141"/>
    </source>
</evidence>
<feature type="transmembrane region" description="Helical" evidence="8">
    <location>
        <begin position="12"/>
        <end position="34"/>
    </location>
</feature>
<keyword evidence="5 8" id="KW-1133">Transmembrane helix</keyword>
<name>A0A0P1KYX3_9SACH</name>
<evidence type="ECO:0000313" key="10">
    <source>
        <dbReference type="Proteomes" id="UP000236544"/>
    </source>
</evidence>
<dbReference type="InterPro" id="IPR031155">
    <property type="entry name" value="DUR"/>
</dbReference>
<feature type="transmembrane region" description="Helical" evidence="8">
    <location>
        <begin position="165"/>
        <end position="185"/>
    </location>
</feature>
<evidence type="ECO:0000256" key="6">
    <source>
        <dbReference type="ARBA" id="ARBA00023136"/>
    </source>
</evidence>
<evidence type="ECO:0000256" key="7">
    <source>
        <dbReference type="RuleBase" id="RU362091"/>
    </source>
</evidence>
<feature type="transmembrane region" description="Helical" evidence="8">
    <location>
        <begin position="426"/>
        <end position="447"/>
    </location>
</feature>
<dbReference type="CDD" id="cd11476">
    <property type="entry name" value="SLC5sbd_DUR3"/>
    <property type="match status" value="1"/>
</dbReference>
<dbReference type="Gene3D" id="1.20.1730.10">
    <property type="entry name" value="Sodium/glucose cotransporter"/>
    <property type="match status" value="1"/>
</dbReference>
<sequence>MSEFVLNQGYGYGIVLGLGALFSVLMITISWAIAKFLNQKQDSERFTTASRNVKQGLISSAVVSSWTWPATLLTSNLWTYSYGIVGAYWYSVTGCFQILVFTLVAIEIKLKCPGIHTIAEVAKVRFGKWGHFCYLFYSLGTNVIVSGMILLGGSQGIAYTTGMNIIAACLLLPVSVCIYTLFGGLQATFLSDWSHTIVIYIMVIVSIVTVYCTSDLIGSPDKMYDLLKDMGQSFPLESSAGGSYLTFANKDIILTAWNALLGGAATVFMDPSYSQKAIAAGSKEVMRGYMLGGICWQIIPLGLGTSMGLASLALTKNPAFFTYPNKLTDLEAGRGLSLVYAMTAIFGKSGAACAVVMVFMSATSAMSAELISCSSILTYDFYKTYINPTASGKQLVYVSHLNVIGFSLCMGALAIVFNYIGVTLGWLFSFVGIALGPAFFGLLGMLFYKKMNTLALVAGVPLATLCGIVGWVASATHYSSDGRVDKASLSLNEPLAFGNFISVFSSGIFVWILSQVKSQNWNFNEMNETYFETQIADDADSNEIEFSQVSKDSVKDLRKHVFITKILVFCQFIIFLIIIPLSMYGTKYIFSRRLFRGYVCIIIIWVFLAAMWIIFYPLYESKSNLIFVFRRLLGRARKDDTADLADLSQKDASSIEREKLERTSIHVTAI</sequence>
<gene>
    <name evidence="9" type="ORF">LAQU0_S17e02432g</name>
</gene>
<feature type="transmembrane region" description="Helical" evidence="8">
    <location>
        <begin position="87"/>
        <end position="106"/>
    </location>
</feature>
<accession>A0A0P1KYX3</accession>
<dbReference type="GO" id="GO:0015489">
    <property type="term" value="F:putrescine transmembrane transporter activity"/>
    <property type="evidence" value="ECO:0007669"/>
    <property type="project" value="TreeGrafter"/>
</dbReference>
<dbReference type="OrthoDB" id="6132759at2759"/>
<dbReference type="GO" id="GO:0015606">
    <property type="term" value="F:spermidine transmembrane transporter activity"/>
    <property type="evidence" value="ECO:0007669"/>
    <property type="project" value="TreeGrafter"/>
</dbReference>
<dbReference type="PROSITE" id="PS50283">
    <property type="entry name" value="NA_SOLUT_SYMP_3"/>
    <property type="match status" value="1"/>
</dbReference>
<feature type="transmembrane region" description="Helical" evidence="8">
    <location>
        <begin position="494"/>
        <end position="513"/>
    </location>
</feature>
<evidence type="ECO:0000256" key="8">
    <source>
        <dbReference type="SAM" id="Phobius"/>
    </source>
</evidence>
<keyword evidence="10" id="KW-1185">Reference proteome</keyword>
<dbReference type="PANTHER" id="PTHR46154:SF4">
    <property type="entry name" value="UREA ACTIVE TRANSPORTER"/>
    <property type="match status" value="1"/>
</dbReference>
<feature type="transmembrane region" description="Helical" evidence="8">
    <location>
        <begin position="197"/>
        <end position="217"/>
    </location>
</feature>
<organism evidence="9 10">
    <name type="scientific">Lachancea quebecensis</name>
    <dbReference type="NCBI Taxonomy" id="1654605"/>
    <lineage>
        <taxon>Eukaryota</taxon>
        <taxon>Fungi</taxon>
        <taxon>Dikarya</taxon>
        <taxon>Ascomycota</taxon>
        <taxon>Saccharomycotina</taxon>
        <taxon>Saccharomycetes</taxon>
        <taxon>Saccharomycetales</taxon>
        <taxon>Saccharomycetaceae</taxon>
        <taxon>Lachancea</taxon>
    </lineage>
</organism>
<dbReference type="GO" id="GO:0015204">
    <property type="term" value="F:urea transmembrane transporter activity"/>
    <property type="evidence" value="ECO:0007669"/>
    <property type="project" value="InterPro"/>
</dbReference>
<dbReference type="InterPro" id="IPR001734">
    <property type="entry name" value="Na/solute_symporter"/>
</dbReference>
<keyword evidence="3" id="KW-0813">Transport</keyword>
<dbReference type="Pfam" id="PF00474">
    <property type="entry name" value="SSF"/>
    <property type="match status" value="1"/>
</dbReference>
<dbReference type="AlphaFoldDB" id="A0A0P1KYX3"/>
<feature type="transmembrane region" description="Helical" evidence="8">
    <location>
        <begin position="561"/>
        <end position="583"/>
    </location>
</feature>
<dbReference type="Proteomes" id="UP000236544">
    <property type="component" value="Unassembled WGS sequence"/>
</dbReference>
<evidence type="ECO:0000256" key="2">
    <source>
        <dbReference type="ARBA" id="ARBA00006434"/>
    </source>
</evidence>
<evidence type="ECO:0000256" key="5">
    <source>
        <dbReference type="ARBA" id="ARBA00022989"/>
    </source>
</evidence>
<dbReference type="GO" id="GO:0005886">
    <property type="term" value="C:plasma membrane"/>
    <property type="evidence" value="ECO:0007669"/>
    <property type="project" value="TreeGrafter"/>
</dbReference>
<dbReference type="EMBL" id="LN890555">
    <property type="protein sequence ID" value="CUS24587.1"/>
    <property type="molecule type" value="Genomic_DNA"/>
</dbReference>
<feature type="transmembrane region" description="Helical" evidence="8">
    <location>
        <begin position="132"/>
        <end position="153"/>
    </location>
</feature>
<comment type="subcellular location">
    <subcellularLocation>
        <location evidence="1">Membrane</location>
        <topology evidence="1">Multi-pass membrane protein</topology>
    </subcellularLocation>
</comment>
<feature type="transmembrane region" description="Helical" evidence="8">
    <location>
        <begin position="335"/>
        <end position="360"/>
    </location>
</feature>
<keyword evidence="4 8" id="KW-0812">Transmembrane</keyword>
<feature type="transmembrane region" description="Helical" evidence="8">
    <location>
        <begin position="252"/>
        <end position="269"/>
    </location>
</feature>
<proteinExistence type="inferred from homology"/>
<reference evidence="10" key="1">
    <citation type="submission" date="2015-10" db="EMBL/GenBank/DDBJ databases">
        <authorList>
            <person name="Devillers H."/>
        </authorList>
    </citation>
    <scope>NUCLEOTIDE SEQUENCE [LARGE SCALE GENOMIC DNA]</scope>
</reference>
<dbReference type="InterPro" id="IPR038377">
    <property type="entry name" value="Na/Glc_symporter_sf"/>
</dbReference>
<comment type="similarity">
    <text evidence="2 7">Belongs to the sodium:solute symporter (SSF) (TC 2.A.21) family.</text>
</comment>
<feature type="transmembrane region" description="Helical" evidence="8">
    <location>
        <begin position="454"/>
        <end position="474"/>
    </location>
</feature>
<feature type="transmembrane region" description="Helical" evidence="8">
    <location>
        <begin position="595"/>
        <end position="619"/>
    </location>
</feature>
<keyword evidence="6 8" id="KW-0472">Membrane</keyword>
<protein>
    <submittedName>
        <fullName evidence="9">LAQU0S17e02432g1_1</fullName>
    </submittedName>
</protein>
<feature type="transmembrane region" description="Helical" evidence="8">
    <location>
        <begin position="289"/>
        <end position="315"/>
    </location>
</feature>
<evidence type="ECO:0000256" key="3">
    <source>
        <dbReference type="ARBA" id="ARBA00022448"/>
    </source>
</evidence>